<dbReference type="STRING" id="1480694.DC28_12525"/>
<dbReference type="Pfam" id="PF13519">
    <property type="entry name" value="VWA_2"/>
    <property type="match status" value="1"/>
</dbReference>
<dbReference type="eggNOG" id="COG2425">
    <property type="taxonomic scope" value="Bacteria"/>
</dbReference>
<name>A0A098QV23_9SPIO</name>
<reference evidence="2 3" key="1">
    <citation type="submission" date="2014-05" db="EMBL/GenBank/DDBJ databases">
        <title>De novo Genome Sequence of Spirocheata sp.</title>
        <authorList>
            <person name="Shivani Y."/>
            <person name="Subhash Y."/>
            <person name="Tushar L."/>
            <person name="Sasikala C."/>
            <person name="Ramana C.V."/>
        </authorList>
    </citation>
    <scope>NUCLEOTIDE SEQUENCE [LARGE SCALE GENOMIC DNA]</scope>
    <source>
        <strain evidence="2 3">JC230</strain>
    </source>
</reference>
<dbReference type="Gene3D" id="3.40.50.410">
    <property type="entry name" value="von Willebrand factor, type A domain"/>
    <property type="match status" value="1"/>
</dbReference>
<dbReference type="InterPro" id="IPR002035">
    <property type="entry name" value="VWF_A"/>
</dbReference>
<comment type="caution">
    <text evidence="2">The sequence shown here is derived from an EMBL/GenBank/DDBJ whole genome shotgun (WGS) entry which is preliminary data.</text>
</comment>
<dbReference type="Proteomes" id="UP000029692">
    <property type="component" value="Unassembled WGS sequence"/>
</dbReference>
<dbReference type="InterPro" id="IPR036465">
    <property type="entry name" value="vWFA_dom_sf"/>
</dbReference>
<organism evidence="2 3">
    <name type="scientific">Spirochaeta lutea</name>
    <dbReference type="NCBI Taxonomy" id="1480694"/>
    <lineage>
        <taxon>Bacteria</taxon>
        <taxon>Pseudomonadati</taxon>
        <taxon>Spirochaetota</taxon>
        <taxon>Spirochaetia</taxon>
        <taxon>Spirochaetales</taxon>
        <taxon>Spirochaetaceae</taxon>
        <taxon>Spirochaeta</taxon>
    </lineage>
</organism>
<dbReference type="SMART" id="SM00327">
    <property type="entry name" value="VWA"/>
    <property type="match status" value="1"/>
</dbReference>
<evidence type="ECO:0000313" key="3">
    <source>
        <dbReference type="Proteomes" id="UP000029692"/>
    </source>
</evidence>
<dbReference type="RefSeq" id="WP_037549005.1">
    <property type="nucleotide sequence ID" value="NZ_JNUP01000067.1"/>
</dbReference>
<keyword evidence="3" id="KW-1185">Reference proteome</keyword>
<dbReference type="AlphaFoldDB" id="A0A098QV23"/>
<feature type="domain" description="VWFA" evidence="1">
    <location>
        <begin position="311"/>
        <end position="478"/>
    </location>
</feature>
<accession>A0A098QV23</accession>
<dbReference type="PANTHER" id="PTHR36846">
    <property type="entry name" value="PROTEIN VIAA"/>
    <property type="match status" value="1"/>
</dbReference>
<dbReference type="PANTHER" id="PTHR36846:SF1">
    <property type="entry name" value="PROTEIN VIAA"/>
    <property type="match status" value="1"/>
</dbReference>
<sequence length="482" mass="54027">MHHCPFAHDELPLPEPARIFLEDNLIRMFSQEPPGASASEEAEFYQPVLQAFQPWISQIREALGQNPDAVIRTAHDTVSYIGEILNTSGLTDHIHTLHHQLEDEQALVTDPHLSISQRARKSLALDRKKAVLVEGIRRGLIRVLFRSLPRYLEDLTAAAMLYRKSSQSMRNAFGMSSGLWDLEPGVWQRFPSDTLEDAAAMLSLHPSIQELTDSLGRRAVESLPPQKHPPDILHEPETALGKSELVGITQGSSLEDLLPRELSFLANPATGGLFVRDYAEQRLVMYEYKTRIPPKNPPRQIFGVDNREQRLGPFILCIDTSGSMAGQPEQVAKALSLAVLRRAINKGRRVCLVSFSDVATARLIQPRGEEGKPQGLEDYLEFLQHSFRGGTDLRPALEEAISTIRTKGWQGADLLIVSDFRVPKIMIKKSGKLRAVQEEFGTRVHALSIGQFPIEDSYNLFDSRWLFRITRHGAAQGIEETS</sequence>
<gene>
    <name evidence="2" type="ORF">DC28_12525</name>
</gene>
<dbReference type="SUPFAM" id="SSF53300">
    <property type="entry name" value="vWA-like"/>
    <property type="match status" value="1"/>
</dbReference>
<evidence type="ECO:0000259" key="1">
    <source>
        <dbReference type="SMART" id="SM00327"/>
    </source>
</evidence>
<dbReference type="EMBL" id="JNUP01000067">
    <property type="protein sequence ID" value="KGE71263.1"/>
    <property type="molecule type" value="Genomic_DNA"/>
</dbReference>
<protein>
    <recommendedName>
        <fullName evidence="1">VWFA domain-containing protein</fullName>
    </recommendedName>
</protein>
<proteinExistence type="predicted"/>
<dbReference type="OrthoDB" id="387240at2"/>
<evidence type="ECO:0000313" key="2">
    <source>
        <dbReference type="EMBL" id="KGE71263.1"/>
    </source>
</evidence>